<dbReference type="GO" id="GO:0009117">
    <property type="term" value="P:nucleotide metabolic process"/>
    <property type="evidence" value="ECO:0007669"/>
    <property type="project" value="TreeGrafter"/>
</dbReference>
<dbReference type="Gene3D" id="3.30.428.10">
    <property type="entry name" value="HIT-like"/>
    <property type="match status" value="1"/>
</dbReference>
<dbReference type="Proteomes" id="UP000608579">
    <property type="component" value="Unassembled WGS sequence"/>
</dbReference>
<name>A0A832ZVC1_CALS0</name>
<reference evidence="5" key="1">
    <citation type="journal article" date="2020" name="ISME J.">
        <title>Gammaproteobacteria mediating utilization of methyl-, sulfur- and petroleum organic compounds in deep ocean hydrothermal plumes.</title>
        <authorList>
            <person name="Zhou Z."/>
            <person name="Liu Y."/>
            <person name="Pan J."/>
            <person name="Cron B.R."/>
            <person name="Toner B.M."/>
            <person name="Anantharaman K."/>
            <person name="Breier J.A."/>
            <person name="Dick G.J."/>
            <person name="Li M."/>
        </authorList>
    </citation>
    <scope>NUCLEOTIDE SEQUENCE</scope>
    <source>
        <strain evidence="5">SZUA-1515</strain>
    </source>
</reference>
<evidence type="ECO:0000313" key="5">
    <source>
        <dbReference type="EMBL" id="HIQ29589.1"/>
    </source>
</evidence>
<feature type="active site" description="Tele-AMP-histidine intermediate" evidence="1">
    <location>
        <position position="100"/>
    </location>
</feature>
<evidence type="ECO:0000313" key="6">
    <source>
        <dbReference type="Proteomes" id="UP000608579"/>
    </source>
</evidence>
<dbReference type="InterPro" id="IPR019808">
    <property type="entry name" value="Histidine_triad_CS"/>
</dbReference>
<comment type="caution">
    <text evidence="5">The sequence shown here is derived from an EMBL/GenBank/DDBJ whole genome shotgun (WGS) entry which is preliminary data.</text>
</comment>
<sequence>MDSGCVFCKIAKGEAWAAKVYEDGDYVAFMDIRPMSVGHTLVAPKKHYAYIFEMPDEEVGRLYAVAAKVAKAVKLSINPAGLNLLQNNGSAAGQVIFHVHVHIIPRHVGDAGKFKSGHGRINASREELEETASRIRKSLGGVT</sequence>
<dbReference type="AlphaFoldDB" id="A0A832ZVC1"/>
<evidence type="ECO:0000256" key="2">
    <source>
        <dbReference type="PIRSR" id="PIRSR601310-3"/>
    </source>
</evidence>
<evidence type="ECO:0000259" key="4">
    <source>
        <dbReference type="PROSITE" id="PS51084"/>
    </source>
</evidence>
<proteinExistence type="predicted"/>
<protein>
    <submittedName>
        <fullName evidence="5">HIT family protein</fullName>
    </submittedName>
</protein>
<dbReference type="GO" id="GO:0003824">
    <property type="term" value="F:catalytic activity"/>
    <property type="evidence" value="ECO:0007669"/>
    <property type="project" value="InterPro"/>
</dbReference>
<gene>
    <name evidence="5" type="ORF">EYH45_03395</name>
</gene>
<dbReference type="Pfam" id="PF01230">
    <property type="entry name" value="HIT"/>
    <property type="match status" value="1"/>
</dbReference>
<dbReference type="CDD" id="cd01277">
    <property type="entry name" value="HINT_subgroup"/>
    <property type="match status" value="1"/>
</dbReference>
<dbReference type="PROSITE" id="PS51084">
    <property type="entry name" value="HIT_2"/>
    <property type="match status" value="1"/>
</dbReference>
<dbReference type="InterPro" id="IPR001310">
    <property type="entry name" value="Histidine_triad_HIT"/>
</dbReference>
<dbReference type="SUPFAM" id="SSF54197">
    <property type="entry name" value="HIT-like"/>
    <property type="match status" value="1"/>
</dbReference>
<feature type="short sequence motif" description="Histidine triad motif" evidence="2 3">
    <location>
        <begin position="98"/>
        <end position="102"/>
    </location>
</feature>
<dbReference type="InterPro" id="IPR011146">
    <property type="entry name" value="HIT-like"/>
</dbReference>
<dbReference type="PANTHER" id="PTHR46648:SF1">
    <property type="entry name" value="ADENOSINE 5'-MONOPHOSPHORAMIDASE HNT1"/>
    <property type="match status" value="1"/>
</dbReference>
<feature type="domain" description="HIT" evidence="4">
    <location>
        <begin position="6"/>
        <end position="113"/>
    </location>
</feature>
<dbReference type="PROSITE" id="PS00892">
    <property type="entry name" value="HIT_1"/>
    <property type="match status" value="1"/>
</dbReference>
<dbReference type="EMBL" id="DQVM01000065">
    <property type="protein sequence ID" value="HIQ29589.1"/>
    <property type="molecule type" value="Genomic_DNA"/>
</dbReference>
<dbReference type="InterPro" id="IPR036265">
    <property type="entry name" value="HIT-like_sf"/>
</dbReference>
<evidence type="ECO:0000256" key="1">
    <source>
        <dbReference type="PIRSR" id="PIRSR601310-1"/>
    </source>
</evidence>
<accession>A0A832ZVC1</accession>
<evidence type="ECO:0000256" key="3">
    <source>
        <dbReference type="PROSITE-ProRule" id="PRU00464"/>
    </source>
</evidence>
<dbReference type="InterPro" id="IPR039384">
    <property type="entry name" value="HINT"/>
</dbReference>
<dbReference type="PRINTS" id="PR00332">
    <property type="entry name" value="HISTRIAD"/>
</dbReference>
<dbReference type="PANTHER" id="PTHR46648">
    <property type="entry name" value="HIT FAMILY PROTEIN 1"/>
    <property type="match status" value="1"/>
</dbReference>
<organism evidence="5 6">
    <name type="scientific">Caldiarchaeum subterraneum</name>
    <dbReference type="NCBI Taxonomy" id="311458"/>
    <lineage>
        <taxon>Archaea</taxon>
        <taxon>Nitrososphaerota</taxon>
        <taxon>Candidatus Caldarchaeales</taxon>
        <taxon>Candidatus Caldarchaeaceae</taxon>
        <taxon>Candidatus Caldarchaeum</taxon>
    </lineage>
</organism>